<evidence type="ECO:0000313" key="1">
    <source>
        <dbReference type="EMBL" id="KAF0314987.1"/>
    </source>
</evidence>
<evidence type="ECO:0000313" key="2">
    <source>
        <dbReference type="Proteomes" id="UP000434172"/>
    </source>
</evidence>
<protein>
    <recommendedName>
        <fullName evidence="3">BTB domain-containing protein</fullName>
    </recommendedName>
</protein>
<evidence type="ECO:0008006" key="3">
    <source>
        <dbReference type="Google" id="ProtNLM"/>
    </source>
</evidence>
<organism evidence="1 2">
    <name type="scientific">Colletotrichum asianum</name>
    <dbReference type="NCBI Taxonomy" id="702518"/>
    <lineage>
        <taxon>Eukaryota</taxon>
        <taxon>Fungi</taxon>
        <taxon>Dikarya</taxon>
        <taxon>Ascomycota</taxon>
        <taxon>Pezizomycotina</taxon>
        <taxon>Sordariomycetes</taxon>
        <taxon>Hypocreomycetidae</taxon>
        <taxon>Glomerellales</taxon>
        <taxon>Glomerellaceae</taxon>
        <taxon>Colletotrichum</taxon>
        <taxon>Colletotrichum gloeosporioides species complex</taxon>
    </lineage>
</organism>
<dbReference type="Gene3D" id="3.30.710.10">
    <property type="entry name" value="Potassium Channel Kv1.1, Chain A"/>
    <property type="match status" value="1"/>
</dbReference>
<dbReference type="EMBL" id="WOWK01000254">
    <property type="protein sequence ID" value="KAF0314987.1"/>
    <property type="molecule type" value="Genomic_DNA"/>
</dbReference>
<comment type="caution">
    <text evidence="1">The sequence shown here is derived from an EMBL/GenBank/DDBJ whole genome shotgun (WGS) entry which is preliminary data.</text>
</comment>
<proteinExistence type="predicted"/>
<name>A0A8H3VYB8_9PEZI</name>
<feature type="non-terminal residue" evidence="1">
    <location>
        <position position="1"/>
    </location>
</feature>
<dbReference type="InterPro" id="IPR011333">
    <property type="entry name" value="SKP1/BTB/POZ_sf"/>
</dbReference>
<dbReference type="AlphaFoldDB" id="A0A8H3VYB8"/>
<sequence>AENPELVELHPSGDAIIVIFGPGRAKCHGRFLVSSATLSLASSYFRTLFGPNFKEGADLRKSICPEITLEEDWHEEMGILLSMLHFHNLHHFQDLEPKAVALIAYQSNKYDCAAALSPWGFKWFHGTGQLTDEQFGYLLTAAYLLDSDEDFRAISGAAIRQMTLDFPAVWDGNELIDRLPWNIKSMIEKKSMEAIAEAQETIYEVEWRLQKVLLLRETGFGIIFRHYEMKSYSLLPV</sequence>
<dbReference type="OrthoDB" id="5275938at2759"/>
<gene>
    <name evidence="1" type="ORF">GQ607_017778</name>
</gene>
<dbReference type="Proteomes" id="UP000434172">
    <property type="component" value="Unassembled WGS sequence"/>
</dbReference>
<keyword evidence="2" id="KW-1185">Reference proteome</keyword>
<reference evidence="1 2" key="1">
    <citation type="submission" date="2019-12" db="EMBL/GenBank/DDBJ databases">
        <title>A genome sequence resource for the geographically widespread anthracnose pathogen Colletotrichum asianum.</title>
        <authorList>
            <person name="Meng Y."/>
        </authorList>
    </citation>
    <scope>NUCLEOTIDE SEQUENCE [LARGE SCALE GENOMIC DNA]</scope>
    <source>
        <strain evidence="1 2">ICMP 18580</strain>
    </source>
</reference>
<accession>A0A8H3VYB8</accession>